<feature type="chain" id="PRO_5001825862" description="Solute-binding protein family 3/N-terminal domain-containing protein" evidence="2">
    <location>
        <begin position="25"/>
        <end position="274"/>
    </location>
</feature>
<dbReference type="EMBL" id="JQGC01000009">
    <property type="protein sequence ID" value="KFL31038.1"/>
    <property type="molecule type" value="Genomic_DNA"/>
</dbReference>
<keyword evidence="5" id="KW-1185">Reference proteome</keyword>
<evidence type="ECO:0000313" key="4">
    <source>
        <dbReference type="EMBL" id="KFL31038.1"/>
    </source>
</evidence>
<reference evidence="4 5" key="1">
    <citation type="submission" date="2014-08" db="EMBL/GenBank/DDBJ databases">
        <authorList>
            <person name="Hassan Y.I."/>
            <person name="Lepp D."/>
            <person name="Zhou T."/>
        </authorList>
    </citation>
    <scope>NUCLEOTIDE SEQUENCE [LARGE SCALE GENOMIC DNA]</scope>
    <source>
        <strain evidence="4 5">IFO13584</strain>
    </source>
</reference>
<dbReference type="SMART" id="SM00062">
    <property type="entry name" value="PBPb"/>
    <property type="match status" value="1"/>
</dbReference>
<name>A0A087M2D5_9HYPH</name>
<proteinExistence type="predicted"/>
<feature type="domain" description="Solute-binding protein family 3/N-terminal" evidence="3">
    <location>
        <begin position="47"/>
        <end position="272"/>
    </location>
</feature>
<dbReference type="InterPro" id="IPR001638">
    <property type="entry name" value="Solute-binding_3/MltF_N"/>
</dbReference>
<gene>
    <name evidence="4" type="ORF">JP75_11875</name>
</gene>
<dbReference type="PANTHER" id="PTHR35936:SF35">
    <property type="entry name" value="L-CYSTINE-BINDING PROTEIN TCYJ"/>
    <property type="match status" value="1"/>
</dbReference>
<dbReference type="STRING" id="46914.JP75_11875"/>
<comment type="caution">
    <text evidence="4">The sequence shown here is derived from an EMBL/GenBank/DDBJ whole genome shotgun (WGS) entry which is preliminary data.</text>
</comment>
<dbReference type="Proteomes" id="UP000028981">
    <property type="component" value="Unassembled WGS sequence"/>
</dbReference>
<protein>
    <recommendedName>
        <fullName evidence="3">Solute-binding protein family 3/N-terminal domain-containing protein</fullName>
    </recommendedName>
</protein>
<evidence type="ECO:0000256" key="2">
    <source>
        <dbReference type="SAM" id="SignalP"/>
    </source>
</evidence>
<dbReference type="Gene3D" id="3.40.190.10">
    <property type="entry name" value="Periplasmic binding protein-like II"/>
    <property type="match status" value="2"/>
</dbReference>
<evidence type="ECO:0000313" key="5">
    <source>
        <dbReference type="Proteomes" id="UP000028981"/>
    </source>
</evidence>
<sequence length="274" mass="29891">MRRMAMLKVLATLVAAFLATPALAQPLPYHSDPDAREILPLQGSVPAIRFLTTADFPPFNFRDTNGELIGFNVDLAKRICAEVNIACTLQAWPWDQAANALADSQGDALIAGLAVTPENGEKFDFSSTYLALPGRFVTRADDVATFSVTNLSSKTVAVRAGSAHADFMARYLPNVTVETFESEILALTALRDGKVNAYFGDAMRSAFWLNDNPACCSFAGEPYFRPELFGEGLTIAVPAGNDAARHAIDWALVRLKENGALDELYLRWFPVGFY</sequence>
<feature type="signal peptide" evidence="2">
    <location>
        <begin position="1"/>
        <end position="24"/>
    </location>
</feature>
<dbReference type="AlphaFoldDB" id="A0A087M2D5"/>
<keyword evidence="1 2" id="KW-0732">Signal</keyword>
<dbReference type="PANTHER" id="PTHR35936">
    <property type="entry name" value="MEMBRANE-BOUND LYTIC MUREIN TRANSGLYCOSYLASE F"/>
    <property type="match status" value="1"/>
</dbReference>
<dbReference type="SUPFAM" id="SSF53850">
    <property type="entry name" value="Periplasmic binding protein-like II"/>
    <property type="match status" value="1"/>
</dbReference>
<evidence type="ECO:0000256" key="1">
    <source>
        <dbReference type="ARBA" id="ARBA00022729"/>
    </source>
</evidence>
<organism evidence="4 5">
    <name type="scientific">Devosia riboflavina</name>
    <dbReference type="NCBI Taxonomy" id="46914"/>
    <lineage>
        <taxon>Bacteria</taxon>
        <taxon>Pseudomonadati</taxon>
        <taxon>Pseudomonadota</taxon>
        <taxon>Alphaproteobacteria</taxon>
        <taxon>Hyphomicrobiales</taxon>
        <taxon>Devosiaceae</taxon>
        <taxon>Devosia</taxon>
    </lineage>
</organism>
<accession>A0A087M2D5</accession>
<dbReference type="Pfam" id="PF00497">
    <property type="entry name" value="SBP_bac_3"/>
    <property type="match status" value="1"/>
</dbReference>
<evidence type="ECO:0000259" key="3">
    <source>
        <dbReference type="SMART" id="SM00062"/>
    </source>
</evidence>